<protein>
    <submittedName>
        <fullName evidence="2">Ig-like domain-containing protein</fullName>
    </submittedName>
</protein>
<organism evidence="1 2">
    <name type="scientific">Panagrolaimus sp. PS1159</name>
    <dbReference type="NCBI Taxonomy" id="55785"/>
    <lineage>
        <taxon>Eukaryota</taxon>
        <taxon>Metazoa</taxon>
        <taxon>Ecdysozoa</taxon>
        <taxon>Nematoda</taxon>
        <taxon>Chromadorea</taxon>
        <taxon>Rhabditida</taxon>
        <taxon>Tylenchina</taxon>
        <taxon>Panagrolaimomorpha</taxon>
        <taxon>Panagrolaimoidea</taxon>
        <taxon>Panagrolaimidae</taxon>
        <taxon>Panagrolaimus</taxon>
    </lineage>
</organism>
<dbReference type="WBParaSite" id="PS1159_v2.g2215.t2">
    <property type="protein sequence ID" value="PS1159_v2.g2215.t2"/>
    <property type="gene ID" value="PS1159_v2.g2215"/>
</dbReference>
<evidence type="ECO:0000313" key="1">
    <source>
        <dbReference type="Proteomes" id="UP000887580"/>
    </source>
</evidence>
<reference evidence="2" key="1">
    <citation type="submission" date="2022-11" db="UniProtKB">
        <authorList>
            <consortium name="WormBaseParasite"/>
        </authorList>
    </citation>
    <scope>IDENTIFICATION</scope>
</reference>
<name>A0AC35G008_9BILA</name>
<evidence type="ECO:0000313" key="2">
    <source>
        <dbReference type="WBParaSite" id="PS1159_v2.g2215.t2"/>
    </source>
</evidence>
<sequence length="430" mass="49387">MAIFIFIFWILNLINLFAAESNISLSEHPIYKLIDKKMPQTSQDKPLDVKIGFYIESLGNFRSTEMAFDVDLYVYTSWKDASMSHNQTGYILINDKNVLDKMWVPDLYFANARTAYFHDVTVPNFNMFIDKDGVISYGTRVTLTVACNLVLKNYPLDKQTCSIKIISYAHVKEEMNVTWFTEGSVRYNPEIGLPEFKIMAITSDYCNGTFHYTITDTSSRIGDFSCLLGLIDLERAIGYHIVQSYLPNAAIVIISWVSFWIDRRAVPARVSLSFTCLLTLSTQGNGLRYALPPGNGLRYALPPVSYSKAIDHWFGVCMLFIFGVLLEFALVNSYMRRANKYNNLAQSMRWSTPGIYNHPETDTDTEEDPVRRHKLGNFVSQPELVYKAMFFNRRALAVDQISRVAFPGAFACFNLVYWYYYLYYSNSVES</sequence>
<accession>A0AC35G008</accession>
<dbReference type="Proteomes" id="UP000887580">
    <property type="component" value="Unplaced"/>
</dbReference>
<proteinExistence type="predicted"/>